<dbReference type="Proteomes" id="UP000606044">
    <property type="component" value="Unassembled WGS sequence"/>
</dbReference>
<keyword evidence="3" id="KW-0813">Transport</keyword>
<feature type="transmembrane region" description="Helical" evidence="8">
    <location>
        <begin position="477"/>
        <end position="499"/>
    </location>
</feature>
<feature type="transmembrane region" description="Helical" evidence="8">
    <location>
        <begin position="280"/>
        <end position="298"/>
    </location>
</feature>
<evidence type="ECO:0000256" key="2">
    <source>
        <dbReference type="ARBA" id="ARBA00007935"/>
    </source>
</evidence>
<evidence type="ECO:0000256" key="7">
    <source>
        <dbReference type="ARBA" id="ARBA00023136"/>
    </source>
</evidence>
<comment type="similarity">
    <text evidence="2">Belongs to the binding-protein-dependent transport system permease family. FecCD subfamily.</text>
</comment>
<dbReference type="AlphaFoldDB" id="A0A917F9E9"/>
<keyword evidence="4" id="KW-1003">Cell membrane</keyword>
<organism evidence="9 10">
    <name type="scientific">Azorhizobium oxalatiphilum</name>
    <dbReference type="NCBI Taxonomy" id="980631"/>
    <lineage>
        <taxon>Bacteria</taxon>
        <taxon>Pseudomonadati</taxon>
        <taxon>Pseudomonadota</taxon>
        <taxon>Alphaproteobacteria</taxon>
        <taxon>Hyphomicrobiales</taxon>
        <taxon>Xanthobacteraceae</taxon>
        <taxon>Azorhizobium</taxon>
    </lineage>
</organism>
<sequence length="657" mass="65919">MASLPARTRRPVLPILPALAGALGLAALGLCAARLAVLLPVGLWSAALTGENRSVVALVFADMAVPRLIVCWLVGASLGVAAVLFQQVLRTSLADGATLGVSSGAALALAAAGVFAPSLLDHGQEAVALTGAGGAVLLVLALARRAGFSSVSLLLTGLTVSLLCGAAGAALAVLNHETLTGLFVWQSGALVQNGWANVRTLLPRLALGAGLAVLLVRPLEALALGDGAARALGVPVQWLRGAVVALAVALAASCVSAVGVIGFIGLAAANLARLTGARTLRQALGWSSLLGALLLWLTDEIVQQPFVFRGNLPTGSATALLGAPLLLLLVLRQRAADLQPGTPPGTHRTAHAGALLLALGAGLACLVAVALVWGRAADGWQMADPEILLLRLPRVLAALGAGGMLAVAGVLMQRMTGHPMASPEVLGVSSGAALGVVLLFFAAPSFPAQAMTGAALAGAAATLAVILLLSRHAASRILLGGMALATLFSACASVLLASGDPRTAVLLAWMSGSTYRVTLADAAICLAAAVLVISGSLLALRWLGLLSLGEAGARGLGLATGRARVVLLLLTALATAVATLTIGPLSFVGLMAPHLVRSLGITRPLQQVAGSALAGAGLMVAADFIGRTLLFPWQLPAGMVSALIGGPLFLWLLGRRR</sequence>
<evidence type="ECO:0000313" key="10">
    <source>
        <dbReference type="Proteomes" id="UP000606044"/>
    </source>
</evidence>
<feature type="transmembrane region" description="Helical" evidence="8">
    <location>
        <begin position="394"/>
        <end position="413"/>
    </location>
</feature>
<evidence type="ECO:0000256" key="6">
    <source>
        <dbReference type="ARBA" id="ARBA00022989"/>
    </source>
</evidence>
<keyword evidence="7 8" id="KW-0472">Membrane</keyword>
<dbReference type="GO" id="GO:0022857">
    <property type="term" value="F:transmembrane transporter activity"/>
    <property type="evidence" value="ECO:0007669"/>
    <property type="project" value="InterPro"/>
</dbReference>
<feature type="transmembrane region" description="Helical" evidence="8">
    <location>
        <begin position="565"/>
        <end position="587"/>
    </location>
</feature>
<dbReference type="Pfam" id="PF01032">
    <property type="entry name" value="FecCD"/>
    <property type="match status" value="2"/>
</dbReference>
<dbReference type="SUPFAM" id="SSF81345">
    <property type="entry name" value="ABC transporter involved in vitamin B12 uptake, BtuC"/>
    <property type="match status" value="2"/>
</dbReference>
<feature type="transmembrane region" description="Helical" evidence="8">
    <location>
        <begin position="150"/>
        <end position="174"/>
    </location>
</feature>
<evidence type="ECO:0000256" key="4">
    <source>
        <dbReference type="ARBA" id="ARBA00022475"/>
    </source>
</evidence>
<dbReference type="Gene3D" id="1.10.3470.10">
    <property type="entry name" value="ABC transporter involved in vitamin B12 uptake, BtuC"/>
    <property type="match status" value="2"/>
</dbReference>
<feature type="transmembrane region" description="Helical" evidence="8">
    <location>
        <begin position="450"/>
        <end position="470"/>
    </location>
</feature>
<accession>A0A917F9E9</accession>
<keyword evidence="10" id="KW-1185">Reference proteome</keyword>
<feature type="transmembrane region" description="Helical" evidence="8">
    <location>
        <begin position="126"/>
        <end position="143"/>
    </location>
</feature>
<name>A0A917F9E9_9HYPH</name>
<dbReference type="PANTHER" id="PTHR30472">
    <property type="entry name" value="FERRIC ENTEROBACTIN TRANSPORT SYSTEM PERMEASE PROTEIN"/>
    <property type="match status" value="1"/>
</dbReference>
<dbReference type="EMBL" id="BMCT01000002">
    <property type="protein sequence ID" value="GGF58239.1"/>
    <property type="molecule type" value="Genomic_DNA"/>
</dbReference>
<dbReference type="InterPro" id="IPR037294">
    <property type="entry name" value="ABC_BtuC-like"/>
</dbReference>
<feature type="transmembrane region" description="Helical" evidence="8">
    <location>
        <begin position="519"/>
        <end position="544"/>
    </location>
</feature>
<feature type="transmembrane region" description="Helical" evidence="8">
    <location>
        <begin position="64"/>
        <end position="85"/>
    </location>
</feature>
<evidence type="ECO:0000256" key="1">
    <source>
        <dbReference type="ARBA" id="ARBA00004651"/>
    </source>
</evidence>
<proteinExistence type="inferred from homology"/>
<protein>
    <submittedName>
        <fullName evidence="9">Fe3+-hydroxamate ABC transporter permease FhuB</fullName>
    </submittedName>
</protein>
<comment type="subcellular location">
    <subcellularLocation>
        <location evidence="1">Cell membrane</location>
        <topology evidence="1">Multi-pass membrane protein</topology>
    </subcellularLocation>
</comment>
<evidence type="ECO:0000256" key="5">
    <source>
        <dbReference type="ARBA" id="ARBA00022692"/>
    </source>
</evidence>
<dbReference type="RefSeq" id="WP_210324164.1">
    <property type="nucleotide sequence ID" value="NZ_BMCT01000002.1"/>
</dbReference>
<dbReference type="GO" id="GO:0005886">
    <property type="term" value="C:plasma membrane"/>
    <property type="evidence" value="ECO:0007669"/>
    <property type="project" value="UniProtKB-SubCell"/>
</dbReference>
<evidence type="ECO:0000313" key="9">
    <source>
        <dbReference type="EMBL" id="GGF58239.1"/>
    </source>
</evidence>
<dbReference type="NCBIfam" id="NF007866">
    <property type="entry name" value="PRK10577.1-2"/>
    <property type="match status" value="1"/>
</dbReference>
<reference evidence="9" key="1">
    <citation type="journal article" date="2014" name="Int. J. Syst. Evol. Microbiol.">
        <title>Complete genome sequence of Corynebacterium casei LMG S-19264T (=DSM 44701T), isolated from a smear-ripened cheese.</title>
        <authorList>
            <consortium name="US DOE Joint Genome Institute (JGI-PGF)"/>
            <person name="Walter F."/>
            <person name="Albersmeier A."/>
            <person name="Kalinowski J."/>
            <person name="Ruckert C."/>
        </authorList>
    </citation>
    <scope>NUCLEOTIDE SEQUENCE</scope>
    <source>
        <strain evidence="9">CCM 7897</strain>
    </source>
</reference>
<feature type="transmembrane region" description="Helical" evidence="8">
    <location>
        <begin position="352"/>
        <end position="374"/>
    </location>
</feature>
<feature type="transmembrane region" description="Helical" evidence="8">
    <location>
        <begin position="633"/>
        <end position="653"/>
    </location>
</feature>
<evidence type="ECO:0000256" key="8">
    <source>
        <dbReference type="SAM" id="Phobius"/>
    </source>
</evidence>
<comment type="caution">
    <text evidence="9">The sequence shown here is derived from an EMBL/GenBank/DDBJ whole genome shotgun (WGS) entry which is preliminary data.</text>
</comment>
<dbReference type="CDD" id="cd06550">
    <property type="entry name" value="TM_ABC_iron-siderophores_like"/>
    <property type="match status" value="1"/>
</dbReference>
<dbReference type="InterPro" id="IPR000522">
    <property type="entry name" value="ABC_transptr_permease_BtuC"/>
</dbReference>
<feature type="transmembrane region" description="Helical" evidence="8">
    <location>
        <begin position="12"/>
        <end position="44"/>
    </location>
</feature>
<feature type="transmembrane region" description="Helical" evidence="8">
    <location>
        <begin position="310"/>
        <end position="331"/>
    </location>
</feature>
<keyword evidence="5 8" id="KW-0812">Transmembrane</keyword>
<keyword evidence="6 8" id="KW-1133">Transmembrane helix</keyword>
<gene>
    <name evidence="9" type="ORF">GCM10007301_17360</name>
</gene>
<evidence type="ECO:0000256" key="3">
    <source>
        <dbReference type="ARBA" id="ARBA00022448"/>
    </source>
</evidence>
<feature type="transmembrane region" description="Helical" evidence="8">
    <location>
        <begin position="425"/>
        <end position="444"/>
    </location>
</feature>
<dbReference type="GO" id="GO:0033214">
    <property type="term" value="P:siderophore-iron import into cell"/>
    <property type="evidence" value="ECO:0007669"/>
    <property type="project" value="TreeGrafter"/>
</dbReference>
<reference evidence="9" key="2">
    <citation type="submission" date="2020-09" db="EMBL/GenBank/DDBJ databases">
        <authorList>
            <person name="Sun Q."/>
            <person name="Sedlacek I."/>
        </authorList>
    </citation>
    <scope>NUCLEOTIDE SEQUENCE</scope>
    <source>
        <strain evidence="9">CCM 7897</strain>
    </source>
</reference>
<dbReference type="PANTHER" id="PTHR30472:SF37">
    <property type="entry name" value="FE(3+) DICITRATE TRANSPORT SYSTEM PERMEASE PROTEIN FECD-RELATED"/>
    <property type="match status" value="1"/>
</dbReference>
<feature type="transmembrane region" description="Helical" evidence="8">
    <location>
        <begin position="97"/>
        <end position="120"/>
    </location>
</feature>
<feature type="transmembrane region" description="Helical" evidence="8">
    <location>
        <begin position="242"/>
        <end position="268"/>
    </location>
</feature>